<dbReference type="InterPro" id="IPR016187">
    <property type="entry name" value="CTDL_fold"/>
</dbReference>
<dbReference type="PANTHER" id="PTHR45784:SF8">
    <property type="entry name" value="C-TYPE MANNOSE RECEPTOR 2-RELATED"/>
    <property type="match status" value="1"/>
</dbReference>
<dbReference type="InterPro" id="IPR001304">
    <property type="entry name" value="C-type_lectin-like"/>
</dbReference>
<comment type="caution">
    <text evidence="3">The sequence shown here is derived from an EMBL/GenBank/DDBJ whole genome shotgun (WGS) entry which is preliminary data.</text>
</comment>
<evidence type="ECO:0000256" key="1">
    <source>
        <dbReference type="SAM" id="SignalP"/>
    </source>
</evidence>
<reference evidence="3" key="1">
    <citation type="journal article" date="2023" name="Science">
        <title>Genome structures resolve the early diversification of teleost fishes.</title>
        <authorList>
            <person name="Parey E."/>
            <person name="Louis A."/>
            <person name="Montfort J."/>
            <person name="Bouchez O."/>
            <person name="Roques C."/>
            <person name="Iampietro C."/>
            <person name="Lluch J."/>
            <person name="Castinel A."/>
            <person name="Donnadieu C."/>
            <person name="Desvignes T."/>
            <person name="Floi Bucao C."/>
            <person name="Jouanno E."/>
            <person name="Wen M."/>
            <person name="Mejri S."/>
            <person name="Dirks R."/>
            <person name="Jansen H."/>
            <person name="Henkel C."/>
            <person name="Chen W.J."/>
            <person name="Zahm M."/>
            <person name="Cabau C."/>
            <person name="Klopp C."/>
            <person name="Thompson A.W."/>
            <person name="Robinson-Rechavi M."/>
            <person name="Braasch I."/>
            <person name="Lecointre G."/>
            <person name="Bobe J."/>
            <person name="Postlethwait J.H."/>
            <person name="Berthelot C."/>
            <person name="Roest Crollius H."/>
            <person name="Guiguen Y."/>
        </authorList>
    </citation>
    <scope>NUCLEOTIDE SEQUENCE</scope>
    <source>
        <strain evidence="3">NC1722</strain>
    </source>
</reference>
<protein>
    <recommendedName>
        <fullName evidence="2">C-type lectin domain-containing protein</fullName>
    </recommendedName>
</protein>
<proteinExistence type="predicted"/>
<dbReference type="PANTHER" id="PTHR45784">
    <property type="entry name" value="C-TYPE LECTIN DOMAIN FAMILY 20 MEMBER A-RELATED"/>
    <property type="match status" value="1"/>
</dbReference>
<organism evidence="3 4">
    <name type="scientific">Aldrovandia affinis</name>
    <dbReference type="NCBI Taxonomy" id="143900"/>
    <lineage>
        <taxon>Eukaryota</taxon>
        <taxon>Metazoa</taxon>
        <taxon>Chordata</taxon>
        <taxon>Craniata</taxon>
        <taxon>Vertebrata</taxon>
        <taxon>Euteleostomi</taxon>
        <taxon>Actinopterygii</taxon>
        <taxon>Neopterygii</taxon>
        <taxon>Teleostei</taxon>
        <taxon>Notacanthiformes</taxon>
        <taxon>Halosauridae</taxon>
        <taxon>Aldrovandia</taxon>
    </lineage>
</organism>
<name>A0AAD7W473_9TELE</name>
<dbReference type="SMART" id="SM00034">
    <property type="entry name" value="CLECT"/>
    <property type="match status" value="1"/>
</dbReference>
<dbReference type="PROSITE" id="PS50041">
    <property type="entry name" value="C_TYPE_LECTIN_2"/>
    <property type="match status" value="1"/>
</dbReference>
<keyword evidence="4" id="KW-1185">Reference proteome</keyword>
<dbReference type="SUPFAM" id="SSF56436">
    <property type="entry name" value="C-type lectin-like"/>
    <property type="match status" value="2"/>
</dbReference>
<dbReference type="Pfam" id="PF00059">
    <property type="entry name" value="Lectin_C"/>
    <property type="match status" value="1"/>
</dbReference>
<dbReference type="InterPro" id="IPR016186">
    <property type="entry name" value="C-type_lectin-like/link_sf"/>
</dbReference>
<feature type="chain" id="PRO_5042021875" description="C-type lectin domain-containing protein" evidence="1">
    <location>
        <begin position="20"/>
        <end position="220"/>
    </location>
</feature>
<dbReference type="AlphaFoldDB" id="A0AAD7W473"/>
<evidence type="ECO:0000313" key="4">
    <source>
        <dbReference type="Proteomes" id="UP001221898"/>
    </source>
</evidence>
<feature type="signal peptide" evidence="1">
    <location>
        <begin position="1"/>
        <end position="19"/>
    </location>
</feature>
<gene>
    <name evidence="3" type="ORF">AAFF_G00233630</name>
</gene>
<evidence type="ECO:0000313" key="3">
    <source>
        <dbReference type="EMBL" id="KAJ8378861.1"/>
    </source>
</evidence>
<feature type="domain" description="C-type lectin" evidence="2">
    <location>
        <begin position="99"/>
        <end position="207"/>
    </location>
</feature>
<evidence type="ECO:0000259" key="2">
    <source>
        <dbReference type="PROSITE" id="PS50041"/>
    </source>
</evidence>
<accession>A0AAD7W473</accession>
<sequence>MEKTAFTVLLMTGLYRVTALLVREHFFVETPMNWDAAWWHCKQHYTDLSSTLTEDDLDRVFDAGDKLSTTKGWISLDRNSCDYPDNSTWRWEYDRVLTLVQEKMVWEEVLDHCRENYTDLASVVSENSALQFVNSSTGGQTEFVWMGLRFLAGQWLWVNRDVMQFSGWTGVDEYRCPAIPHRCGALSMKDIVWEPKPCEEKLNFICYTELHPSGEATSAV</sequence>
<dbReference type="EMBL" id="JAINUG010000308">
    <property type="protein sequence ID" value="KAJ8378861.1"/>
    <property type="molecule type" value="Genomic_DNA"/>
</dbReference>
<dbReference type="Gene3D" id="3.10.100.10">
    <property type="entry name" value="Mannose-Binding Protein A, subunit A"/>
    <property type="match status" value="2"/>
</dbReference>
<dbReference type="Proteomes" id="UP001221898">
    <property type="component" value="Unassembled WGS sequence"/>
</dbReference>
<keyword evidence="1" id="KW-0732">Signal</keyword>